<evidence type="ECO:0000313" key="2">
    <source>
        <dbReference type="EMBL" id="KAK6589805.1"/>
    </source>
</evidence>
<keyword evidence="3" id="KW-1185">Reference proteome</keyword>
<keyword evidence="1" id="KW-0472">Membrane</keyword>
<dbReference type="Proteomes" id="UP001311799">
    <property type="component" value="Unassembled WGS sequence"/>
</dbReference>
<evidence type="ECO:0000256" key="1">
    <source>
        <dbReference type="SAM" id="Phobius"/>
    </source>
</evidence>
<keyword evidence="1" id="KW-1133">Transmembrane helix</keyword>
<dbReference type="EMBL" id="JAWDEY010000010">
    <property type="protein sequence ID" value="KAK6589805.1"/>
    <property type="molecule type" value="Genomic_DNA"/>
</dbReference>
<organism evidence="2 3">
    <name type="scientific">Cryptosporidium xiaoi</name>
    <dbReference type="NCBI Taxonomy" id="659607"/>
    <lineage>
        <taxon>Eukaryota</taxon>
        <taxon>Sar</taxon>
        <taxon>Alveolata</taxon>
        <taxon>Apicomplexa</taxon>
        <taxon>Conoidasida</taxon>
        <taxon>Coccidia</taxon>
        <taxon>Eucoccidiorida</taxon>
        <taxon>Eimeriorina</taxon>
        <taxon>Cryptosporidiidae</taxon>
        <taxon>Cryptosporidium</taxon>
    </lineage>
</organism>
<gene>
    <name evidence="2" type="ORF">RS030_192869</name>
</gene>
<accession>A0AAV9Y200</accession>
<reference evidence="2 3" key="1">
    <citation type="submission" date="2023-10" db="EMBL/GenBank/DDBJ databases">
        <title>Comparative genomics analysis reveals potential genetic determinants of host preference in Cryptosporidium xiaoi.</title>
        <authorList>
            <person name="Xiao L."/>
            <person name="Li J."/>
        </authorList>
    </citation>
    <scope>NUCLEOTIDE SEQUENCE [LARGE SCALE GENOMIC DNA]</scope>
    <source>
        <strain evidence="2 3">52996</strain>
    </source>
</reference>
<feature type="transmembrane region" description="Helical" evidence="1">
    <location>
        <begin position="66"/>
        <end position="89"/>
    </location>
</feature>
<proteinExistence type="predicted"/>
<evidence type="ECO:0000313" key="3">
    <source>
        <dbReference type="Proteomes" id="UP001311799"/>
    </source>
</evidence>
<keyword evidence="1 2" id="KW-0812">Transmembrane</keyword>
<protein>
    <submittedName>
        <fullName evidence="2">Transmembrane protein</fullName>
    </submittedName>
</protein>
<feature type="transmembrane region" description="Helical" evidence="1">
    <location>
        <begin position="12"/>
        <end position="31"/>
    </location>
</feature>
<name>A0AAV9Y200_9CRYT</name>
<dbReference type="AlphaFoldDB" id="A0AAV9Y200"/>
<sequence>MIKYKKYRVNLLILSVMIIYVVIAIIPLIAANSSELSGESKKRSLIVDSETYSTKSISKNFLENPLTYFIMVWMIVHVLLGILFFCFLASERALMKPTSVTL</sequence>
<comment type="caution">
    <text evidence="2">The sequence shown here is derived from an EMBL/GenBank/DDBJ whole genome shotgun (WGS) entry which is preliminary data.</text>
</comment>